<dbReference type="GO" id="GO:0006310">
    <property type="term" value="P:DNA recombination"/>
    <property type="evidence" value="ECO:0007669"/>
    <property type="project" value="UniProtKB-KW"/>
</dbReference>
<dbReference type="PANTHER" id="PTHR41251:SF1">
    <property type="entry name" value="NON-HOMOLOGOUS END JOINING PROTEIN KU"/>
    <property type="match status" value="1"/>
</dbReference>
<dbReference type="AlphaFoldDB" id="A0A0K8PIB8"/>
<evidence type="ECO:0000313" key="3">
    <source>
        <dbReference type="Proteomes" id="UP000053859"/>
    </source>
</evidence>
<dbReference type="Proteomes" id="UP000053859">
    <property type="component" value="Unassembled WGS sequence"/>
</dbReference>
<proteinExistence type="predicted"/>
<dbReference type="RefSeq" id="WP_059416883.1">
    <property type="nucleotide sequence ID" value="NZ_DF968239.1"/>
</dbReference>
<dbReference type="InterPro" id="IPR009187">
    <property type="entry name" value="Prok_Ku"/>
</dbReference>
<dbReference type="GO" id="GO:0003690">
    <property type="term" value="F:double-stranded DNA binding"/>
    <property type="evidence" value="ECO:0007669"/>
    <property type="project" value="TreeGrafter"/>
</dbReference>
<gene>
    <name evidence="2" type="ORF">SAZU_2379</name>
</gene>
<evidence type="ECO:0000313" key="2">
    <source>
        <dbReference type="EMBL" id="GAP47642.1"/>
    </source>
</evidence>
<dbReference type="PATRIC" id="fig|146537.3.peg.2512"/>
<sequence>MALIEAMTRDDPTGPEFTDHYSEALHEVTEAKREDRPLPQAPELEARPGQLVDLMAALQESVDKARAAGRDG</sequence>
<reference evidence="2" key="1">
    <citation type="journal article" date="2015" name="Genome Announc.">
        <title>Draft Genome Sequence of Thiostrepton-Producing Streptomyces azureus ATCC 14921.</title>
        <authorList>
            <person name="Sakihara K."/>
            <person name="Maeda J."/>
            <person name="Tashiro K."/>
            <person name="Fujino Y."/>
            <person name="Kuhara S."/>
            <person name="Ohshima T."/>
            <person name="Ogata S."/>
            <person name="Doi K."/>
        </authorList>
    </citation>
    <scope>NUCLEOTIDE SEQUENCE [LARGE SCALE GENOMIC DNA]</scope>
    <source>
        <strain evidence="2">ATCC14921</strain>
    </source>
</reference>
<accession>A0A0K8PIB8</accession>
<protein>
    <submittedName>
        <fullName evidence="2">Putative Ku70/Ku80 protein</fullName>
    </submittedName>
</protein>
<name>A0A0K8PIB8_STRAJ</name>
<organism evidence="2 3">
    <name type="scientific">Streptomyces azureus</name>
    <dbReference type="NCBI Taxonomy" id="146537"/>
    <lineage>
        <taxon>Bacteria</taxon>
        <taxon>Bacillati</taxon>
        <taxon>Actinomycetota</taxon>
        <taxon>Actinomycetes</taxon>
        <taxon>Kitasatosporales</taxon>
        <taxon>Streptomycetaceae</taxon>
        <taxon>Streptomyces</taxon>
    </lineage>
</organism>
<keyword evidence="3" id="KW-1185">Reference proteome</keyword>
<evidence type="ECO:0000256" key="1">
    <source>
        <dbReference type="ARBA" id="ARBA00023172"/>
    </source>
</evidence>
<dbReference type="PANTHER" id="PTHR41251">
    <property type="entry name" value="NON-HOMOLOGOUS END JOINING PROTEIN KU"/>
    <property type="match status" value="1"/>
</dbReference>
<keyword evidence="1" id="KW-0233">DNA recombination</keyword>
<dbReference type="EMBL" id="DF968239">
    <property type="protein sequence ID" value="GAP47642.1"/>
    <property type="molecule type" value="Genomic_DNA"/>
</dbReference>